<keyword evidence="3" id="KW-1185">Reference proteome</keyword>
<protein>
    <submittedName>
        <fullName evidence="2">Uncharacterized protein</fullName>
    </submittedName>
</protein>
<organism evidence="2 3">
    <name type="scientific">Rehmannia glutinosa</name>
    <name type="common">Chinese foxglove</name>
    <dbReference type="NCBI Taxonomy" id="99300"/>
    <lineage>
        <taxon>Eukaryota</taxon>
        <taxon>Viridiplantae</taxon>
        <taxon>Streptophyta</taxon>
        <taxon>Embryophyta</taxon>
        <taxon>Tracheophyta</taxon>
        <taxon>Spermatophyta</taxon>
        <taxon>Magnoliopsida</taxon>
        <taxon>eudicotyledons</taxon>
        <taxon>Gunneridae</taxon>
        <taxon>Pentapetalae</taxon>
        <taxon>asterids</taxon>
        <taxon>lamiids</taxon>
        <taxon>Lamiales</taxon>
        <taxon>Orobanchaceae</taxon>
        <taxon>Rehmannieae</taxon>
        <taxon>Rehmannia</taxon>
    </lineage>
</organism>
<reference evidence="2 3" key="1">
    <citation type="journal article" date="2021" name="Comput. Struct. Biotechnol. J.">
        <title>De novo genome assembly of the potent medicinal plant Rehmannia glutinosa using nanopore technology.</title>
        <authorList>
            <person name="Ma L."/>
            <person name="Dong C."/>
            <person name="Song C."/>
            <person name="Wang X."/>
            <person name="Zheng X."/>
            <person name="Niu Y."/>
            <person name="Chen S."/>
            <person name="Feng W."/>
        </authorList>
    </citation>
    <scope>NUCLEOTIDE SEQUENCE [LARGE SCALE GENOMIC DNA]</scope>
    <source>
        <strain evidence="2">DH-2019</strain>
    </source>
</reference>
<keyword evidence="1" id="KW-0175">Coiled coil</keyword>
<sequence length="119" mass="13790">MKRGDSGSGWKWEQQSLGFLHGTKDAKESARISSTKEEFESINIELDILRKRKKTLTASLKRQEELFHIAHTEVQQIEEEIIAIQNTSPFNDEVLENLMFSTAFLEATKEEFKSLRPFD</sequence>
<feature type="coiled-coil region" evidence="1">
    <location>
        <begin position="32"/>
        <end position="80"/>
    </location>
</feature>
<dbReference type="EMBL" id="JABTTQ020002742">
    <property type="protein sequence ID" value="KAK6122193.1"/>
    <property type="molecule type" value="Genomic_DNA"/>
</dbReference>
<evidence type="ECO:0000313" key="2">
    <source>
        <dbReference type="EMBL" id="KAK6122193.1"/>
    </source>
</evidence>
<accession>A0ABR0UIU3</accession>
<evidence type="ECO:0000256" key="1">
    <source>
        <dbReference type="SAM" id="Coils"/>
    </source>
</evidence>
<proteinExistence type="predicted"/>
<gene>
    <name evidence="2" type="ORF">DH2020_044072</name>
</gene>
<name>A0ABR0UIU3_REHGL</name>
<comment type="caution">
    <text evidence="2">The sequence shown here is derived from an EMBL/GenBank/DDBJ whole genome shotgun (WGS) entry which is preliminary data.</text>
</comment>
<dbReference type="Proteomes" id="UP001318860">
    <property type="component" value="Unassembled WGS sequence"/>
</dbReference>
<evidence type="ECO:0000313" key="3">
    <source>
        <dbReference type="Proteomes" id="UP001318860"/>
    </source>
</evidence>